<dbReference type="GO" id="GO:0030313">
    <property type="term" value="C:cell envelope"/>
    <property type="evidence" value="ECO:0007669"/>
    <property type="project" value="UniProtKB-SubCell"/>
</dbReference>
<dbReference type="InterPro" id="IPR005532">
    <property type="entry name" value="SUMF_dom"/>
</dbReference>
<dbReference type="Pfam" id="PF03781">
    <property type="entry name" value="FGE-sulfatase"/>
    <property type="match status" value="1"/>
</dbReference>
<dbReference type="SUPFAM" id="SSF56436">
    <property type="entry name" value="C-type lectin-like"/>
    <property type="match status" value="1"/>
</dbReference>
<evidence type="ECO:0000313" key="4">
    <source>
        <dbReference type="Proteomes" id="UP000190395"/>
    </source>
</evidence>
<dbReference type="AlphaFoldDB" id="A0A1T4N623"/>
<dbReference type="RefSeq" id="WP_078930865.1">
    <property type="nucleotide sequence ID" value="NZ_FUXC01000005.1"/>
</dbReference>
<dbReference type="InterPro" id="IPR042229">
    <property type="entry name" value="Listeria/Bacterioides_rpt_sf"/>
</dbReference>
<sequence>MKKEFNFIKKICALFAAITIIGIEFISCENQFFKKAAGIYEVSFESNGGTGVSTVNTDKIVFQPATTKNNCEFLGWYETSNFEGSAVSFPYEPKKNTVLYARWNQKYTVHFESNGGTSVSDFTGNEIKSGITPFKEDYSFAGWYLNADFSGEAVSFPLSLNADITLYAKWNKNYTVSFNSNGGTEISSIKTGVLQELPFTEKENYEFAGWYISSSLSGEKIAAPYTVTQDITLYAKWLPTYLVTFETNGGSEIASFKTRTIENVQQPEKPGFTFIEWYLDSSLNTKAVFPLTITKDTTLYAFYKQNFTVRFEANGGSAINPVSCYFIETSPETAKTNKTFAGWYLDSECTDENKVTFPFYPAEDVTLFAKWVTEMYTITYNSNGATGGSVPETVQVEKGSSFVVSANTGNLTKTGYAFTKWATSTDGASGQTYAPGSNLTPSRNMTLYAQWGKDYAAMVTVPGGNFYLGDPNYGTNRPKITLSSFQIAQYELTYELWLEVYRWAEDNGYNITRADKGYAANDAYKDFVPATNISWDMACVWLNAYSEYKGYEPVYYRGNAVWKDDTSTNGSLSWYKSKNGYRLPTECEWEFAAGGGSEAEHDKYIYAGSNTIEEVAWYASNSGKEAHKVGTKKANVLGLYDMSGNVAEWCFDFYADWGTGELTNPVHWNGKYTLLKWGSLYTSSQYCTIFDRTTDGYFSGYSYGSYYYSYASTKTGWIGIRPARNAD</sequence>
<dbReference type="InterPro" id="IPR013378">
    <property type="entry name" value="InlB-like_B-rpt"/>
</dbReference>
<feature type="domain" description="Sulfatase-modifying factor enzyme-like" evidence="2">
    <location>
        <begin position="456"/>
        <end position="690"/>
    </location>
</feature>
<dbReference type="InterPro" id="IPR042095">
    <property type="entry name" value="SUMF_sf"/>
</dbReference>
<organism evidence="3 4">
    <name type="scientific">Treponema berlinense</name>
    <dbReference type="NCBI Taxonomy" id="225004"/>
    <lineage>
        <taxon>Bacteria</taxon>
        <taxon>Pseudomonadati</taxon>
        <taxon>Spirochaetota</taxon>
        <taxon>Spirochaetia</taxon>
        <taxon>Spirochaetales</taxon>
        <taxon>Treponemataceae</taxon>
        <taxon>Treponema</taxon>
    </lineage>
</organism>
<dbReference type="Gene3D" id="2.60.40.4270">
    <property type="entry name" value="Listeria-Bacteroides repeat domain"/>
    <property type="match status" value="6"/>
</dbReference>
<keyword evidence="4" id="KW-1185">Reference proteome</keyword>
<dbReference type="EMBL" id="FUXC01000005">
    <property type="protein sequence ID" value="SJZ74308.1"/>
    <property type="molecule type" value="Genomic_DNA"/>
</dbReference>
<dbReference type="Gene3D" id="3.90.1580.10">
    <property type="entry name" value="paralog of FGE (formylglycine-generating enzyme)"/>
    <property type="match status" value="1"/>
</dbReference>
<proteinExistence type="predicted"/>
<protein>
    <submittedName>
        <fullName evidence="3">Listeria/Bacterioides repeat-containing protein</fullName>
    </submittedName>
</protein>
<dbReference type="PANTHER" id="PTHR23150">
    <property type="entry name" value="SULFATASE MODIFYING FACTOR 1, 2"/>
    <property type="match status" value="1"/>
</dbReference>
<comment type="subcellular location">
    <subcellularLocation>
        <location evidence="1">Cell envelope</location>
    </subcellularLocation>
</comment>
<gene>
    <name evidence="3" type="ORF">SAMN02745152_01112</name>
</gene>
<dbReference type="PANTHER" id="PTHR23150:SF19">
    <property type="entry name" value="FORMYLGLYCINE-GENERATING ENZYME"/>
    <property type="match status" value="1"/>
</dbReference>
<dbReference type="InterPro" id="IPR051043">
    <property type="entry name" value="Sulfatase_Mod_Factor_Kinase"/>
</dbReference>
<evidence type="ECO:0000313" key="3">
    <source>
        <dbReference type="EMBL" id="SJZ74308.1"/>
    </source>
</evidence>
<dbReference type="Pfam" id="PF09479">
    <property type="entry name" value="Flg_new"/>
    <property type="match status" value="6"/>
</dbReference>
<dbReference type="NCBIfam" id="TIGR02543">
    <property type="entry name" value="List_Bact_rpt"/>
    <property type="match status" value="4"/>
</dbReference>
<reference evidence="3 4" key="1">
    <citation type="submission" date="2017-02" db="EMBL/GenBank/DDBJ databases">
        <authorList>
            <person name="Peterson S.W."/>
        </authorList>
    </citation>
    <scope>NUCLEOTIDE SEQUENCE [LARGE SCALE GENOMIC DNA]</scope>
    <source>
        <strain evidence="3 4">ATCC BAA-909</strain>
    </source>
</reference>
<dbReference type="GO" id="GO:0120147">
    <property type="term" value="F:formylglycine-generating oxidase activity"/>
    <property type="evidence" value="ECO:0007669"/>
    <property type="project" value="TreeGrafter"/>
</dbReference>
<dbReference type="STRING" id="225004.SAMN02745152_01112"/>
<dbReference type="InterPro" id="IPR016187">
    <property type="entry name" value="CTDL_fold"/>
</dbReference>
<accession>A0A1T4N623</accession>
<dbReference type="OrthoDB" id="363253at2"/>
<dbReference type="Proteomes" id="UP000190395">
    <property type="component" value="Unassembled WGS sequence"/>
</dbReference>
<dbReference type="GeneID" id="303367360"/>
<evidence type="ECO:0000259" key="2">
    <source>
        <dbReference type="Pfam" id="PF03781"/>
    </source>
</evidence>
<name>A0A1T4N623_9SPIR</name>
<evidence type="ECO:0000256" key="1">
    <source>
        <dbReference type="ARBA" id="ARBA00004196"/>
    </source>
</evidence>